<evidence type="ECO:0008006" key="4">
    <source>
        <dbReference type="Google" id="ProtNLM"/>
    </source>
</evidence>
<dbReference type="PANTHER" id="PTHR37833:SF1">
    <property type="entry name" value="SIGNAL PEPTIDE PROTEIN"/>
    <property type="match status" value="1"/>
</dbReference>
<evidence type="ECO:0000313" key="2">
    <source>
        <dbReference type="EMBL" id="SNS92787.1"/>
    </source>
</evidence>
<dbReference type="InterPro" id="IPR011467">
    <property type="entry name" value="DUF1573"/>
</dbReference>
<reference evidence="2 3" key="1">
    <citation type="submission" date="2017-06" db="EMBL/GenBank/DDBJ databases">
        <authorList>
            <person name="Kim H.J."/>
            <person name="Triplett B.A."/>
        </authorList>
    </citation>
    <scope>NUCLEOTIDE SEQUENCE [LARGE SCALE GENOMIC DNA]</scope>
    <source>
        <strain evidence="2 3">DSM 19307</strain>
    </source>
</reference>
<sequence>MKIAKVLLGVLVAAGLSSCGNSELESRITKLEGRVAALEGKGGVARANPTAQPVAVNNTTPAAPEEKPEGPLPAIKFEEELHDFGTIKDGDVVEHVFSFVNEGEAPLIITDAKATCGCTVPEWPKEPIPVGGEGEIKVRFNSKNKPGVQNKTVTLTANTWPKTQRVRIKANVVKEGE</sequence>
<dbReference type="AlphaFoldDB" id="A0A239IGR5"/>
<dbReference type="RefSeq" id="WP_089356406.1">
    <property type="nucleotide sequence ID" value="NZ_FZPD01000003.1"/>
</dbReference>
<proteinExistence type="predicted"/>
<protein>
    <recommendedName>
        <fullName evidence="4">DUF1573 domain-containing protein</fullName>
    </recommendedName>
</protein>
<dbReference type="Pfam" id="PF07610">
    <property type="entry name" value="DUF1573"/>
    <property type="match status" value="1"/>
</dbReference>
<dbReference type="Gene3D" id="2.60.40.10">
    <property type="entry name" value="Immunoglobulins"/>
    <property type="match status" value="1"/>
</dbReference>
<dbReference type="PROSITE" id="PS51257">
    <property type="entry name" value="PROKAR_LIPOPROTEIN"/>
    <property type="match status" value="1"/>
</dbReference>
<gene>
    <name evidence="2" type="ORF">SAMN05421640_1660</name>
</gene>
<feature type="compositionally biased region" description="Polar residues" evidence="1">
    <location>
        <begin position="49"/>
        <end position="61"/>
    </location>
</feature>
<accession>A0A239IGR5</accession>
<dbReference type="PANTHER" id="PTHR37833">
    <property type="entry name" value="LIPOPROTEIN-RELATED"/>
    <property type="match status" value="1"/>
</dbReference>
<evidence type="ECO:0000256" key="1">
    <source>
        <dbReference type="SAM" id="MobiDB-lite"/>
    </source>
</evidence>
<dbReference type="InterPro" id="IPR013783">
    <property type="entry name" value="Ig-like_fold"/>
</dbReference>
<dbReference type="OrthoDB" id="826619at2"/>
<evidence type="ECO:0000313" key="3">
    <source>
        <dbReference type="Proteomes" id="UP000198393"/>
    </source>
</evidence>
<keyword evidence="3" id="KW-1185">Reference proteome</keyword>
<dbReference type="Proteomes" id="UP000198393">
    <property type="component" value="Unassembled WGS sequence"/>
</dbReference>
<organism evidence="2 3">
    <name type="scientific">Ekhidna lutea</name>
    <dbReference type="NCBI Taxonomy" id="447679"/>
    <lineage>
        <taxon>Bacteria</taxon>
        <taxon>Pseudomonadati</taxon>
        <taxon>Bacteroidota</taxon>
        <taxon>Cytophagia</taxon>
        <taxon>Cytophagales</taxon>
        <taxon>Reichenbachiellaceae</taxon>
        <taxon>Ekhidna</taxon>
    </lineage>
</organism>
<feature type="region of interest" description="Disordered" evidence="1">
    <location>
        <begin position="49"/>
        <end position="70"/>
    </location>
</feature>
<name>A0A239IGR5_EKHLU</name>
<dbReference type="EMBL" id="FZPD01000003">
    <property type="protein sequence ID" value="SNS92787.1"/>
    <property type="molecule type" value="Genomic_DNA"/>
</dbReference>